<protein>
    <recommendedName>
        <fullName evidence="3">CNH domain-containing protein</fullName>
    </recommendedName>
</protein>
<dbReference type="PROSITE" id="PS50219">
    <property type="entry name" value="CNH"/>
    <property type="match status" value="1"/>
</dbReference>
<dbReference type="GO" id="GO:0005085">
    <property type="term" value="F:guanyl-nucleotide exchange factor activity"/>
    <property type="evidence" value="ECO:0007669"/>
    <property type="project" value="UniProtKB-KW"/>
</dbReference>
<dbReference type="AlphaFoldDB" id="A0A367IQY5"/>
<dbReference type="EMBL" id="PJQM01006301">
    <property type="protein sequence ID" value="RCH79901.1"/>
    <property type="molecule type" value="Genomic_DNA"/>
</dbReference>
<comment type="caution">
    <text evidence="4">The sequence shown here is derived from an EMBL/GenBank/DDBJ whole genome shotgun (WGS) entry which is preliminary data.</text>
</comment>
<dbReference type="Proteomes" id="UP000253551">
    <property type="component" value="Unassembled WGS sequence"/>
</dbReference>
<accession>A0A367IQY5</accession>
<evidence type="ECO:0000313" key="5">
    <source>
        <dbReference type="Proteomes" id="UP000253551"/>
    </source>
</evidence>
<evidence type="ECO:0000259" key="3">
    <source>
        <dbReference type="PROSITE" id="PS50219"/>
    </source>
</evidence>
<reference evidence="4 5" key="1">
    <citation type="journal article" date="2018" name="G3 (Bethesda)">
        <title>Phylogenetic and Phylogenomic Definition of Rhizopus Species.</title>
        <authorList>
            <person name="Gryganskyi A.P."/>
            <person name="Golan J."/>
            <person name="Dolatabadi S."/>
            <person name="Mondo S."/>
            <person name="Robb S."/>
            <person name="Idnurm A."/>
            <person name="Muszewska A."/>
            <person name="Steczkiewicz K."/>
            <person name="Masonjones S."/>
            <person name="Liao H.L."/>
            <person name="Gajdeczka M.T."/>
            <person name="Anike F."/>
            <person name="Vuek A."/>
            <person name="Anishchenko I.M."/>
            <person name="Voigt K."/>
            <person name="de Hoog G.S."/>
            <person name="Smith M.E."/>
            <person name="Heitman J."/>
            <person name="Vilgalys R."/>
            <person name="Stajich J.E."/>
        </authorList>
    </citation>
    <scope>NUCLEOTIDE SEQUENCE [LARGE SCALE GENOMIC DNA]</scope>
    <source>
        <strain evidence="4 5">LSU 92-RS-03</strain>
    </source>
</reference>
<dbReference type="PANTHER" id="PTHR46572">
    <property type="entry name" value="RHO1 GDP-GTP EXCHANGE PROTEIN 1-RELATED"/>
    <property type="match status" value="1"/>
</dbReference>
<organism evidence="4 5">
    <name type="scientific">Rhizopus stolonifer</name>
    <name type="common">Rhizopus nigricans</name>
    <dbReference type="NCBI Taxonomy" id="4846"/>
    <lineage>
        <taxon>Eukaryota</taxon>
        <taxon>Fungi</taxon>
        <taxon>Fungi incertae sedis</taxon>
        <taxon>Mucoromycota</taxon>
        <taxon>Mucoromycotina</taxon>
        <taxon>Mucoromycetes</taxon>
        <taxon>Mucorales</taxon>
        <taxon>Mucorineae</taxon>
        <taxon>Rhizopodaceae</taxon>
        <taxon>Rhizopus</taxon>
    </lineage>
</organism>
<evidence type="ECO:0000256" key="1">
    <source>
        <dbReference type="ARBA" id="ARBA00022658"/>
    </source>
</evidence>
<proteinExistence type="predicted"/>
<evidence type="ECO:0000313" key="4">
    <source>
        <dbReference type="EMBL" id="RCH79901.1"/>
    </source>
</evidence>
<feature type="domain" description="CNH" evidence="3">
    <location>
        <begin position="192"/>
        <end position="460"/>
    </location>
</feature>
<name>A0A367IQY5_RHIST</name>
<dbReference type="STRING" id="4846.A0A367IQY5"/>
<dbReference type="Pfam" id="PF00780">
    <property type="entry name" value="CNH"/>
    <property type="match status" value="1"/>
</dbReference>
<feature type="non-terminal residue" evidence="4">
    <location>
        <position position="460"/>
    </location>
</feature>
<feature type="region of interest" description="Disordered" evidence="2">
    <location>
        <begin position="18"/>
        <end position="38"/>
    </location>
</feature>
<evidence type="ECO:0000256" key="2">
    <source>
        <dbReference type="SAM" id="MobiDB-lite"/>
    </source>
</evidence>
<keyword evidence="1" id="KW-0344">Guanine-nucleotide releasing factor</keyword>
<dbReference type="PANTHER" id="PTHR46572:SF1">
    <property type="entry name" value="RHO1 GUANINE NUCLEOTIDE EXCHANGE FACTOR TUS1"/>
    <property type="match status" value="1"/>
</dbReference>
<dbReference type="InterPro" id="IPR052233">
    <property type="entry name" value="Rho-type_GEFs"/>
</dbReference>
<sequence>MVSTPLYLINTLRQQKSINSEGSAQKGRETINRRSYSWYPPNRNDKLLAKIKHKPDPAMRKTQIFQVKTKFLKLKNRWSTGALSVPSSPTHVEVPVLRRDSAPALLFRSGSKKTKPEGTSSQQQRRTLKICHLAYPDNTFKLEFNARSDRLVWETMIRDIIVNLDKQHKAFNKKMICKSLPVQNDTSNGNAIERTKCACAFVYDQHEYLVAIGTQTGIWIGSRNGSSAFELVLPNRDVRQLAVIDDKLIALIQDNKDQFLIAYSLHSLRQCFLHQQQDIDSYVIKQSNIISFSVGKIRNQPVIMYLTRRLKSTWLVVVVPTVEDAASKSWYKKFGSEYKVTVKNPTELHIIADAVFVRSEQYGIERIDVLCEPSLFLHSAANWVYIGANIALIPLSQHHHHYGIVCDGQCVYTVALFQKLSTKQLTPKIKFESQVNYVAFINHYLIGFSSTVIEIRSIDK</sequence>
<gene>
    <name evidence="4" type="ORF">CU098_004949</name>
</gene>
<dbReference type="OrthoDB" id="2272012at2759"/>
<keyword evidence="5" id="KW-1185">Reference proteome</keyword>
<dbReference type="InterPro" id="IPR001180">
    <property type="entry name" value="CNH_dom"/>
</dbReference>